<reference evidence="3 4" key="1">
    <citation type="submission" date="2016-02" db="EMBL/GenBank/DDBJ databases">
        <authorList>
            <person name="Wen L."/>
            <person name="He K."/>
            <person name="Yang H."/>
        </authorList>
    </citation>
    <scope>NUCLEOTIDE SEQUENCE [LARGE SCALE GENOMIC DNA]</scope>
    <source>
        <strain evidence="3 4">MJR8628A</strain>
    </source>
</reference>
<dbReference type="InterPro" id="IPR027417">
    <property type="entry name" value="P-loop_NTPase"/>
</dbReference>
<protein>
    <submittedName>
        <fullName evidence="3">Putative phage terminase, large subunit</fullName>
    </submittedName>
</protein>
<comment type="caution">
    <text evidence="3">The sequence shown here is derived from an EMBL/GenBank/DDBJ whole genome shotgun (WGS) entry which is preliminary data.</text>
</comment>
<dbReference type="Gene3D" id="3.40.50.300">
    <property type="entry name" value="P-loop containing nucleotide triphosphate hydrolases"/>
    <property type="match status" value="1"/>
</dbReference>
<feature type="domain" description="Terminase large subunit-like endonuclease" evidence="2">
    <location>
        <begin position="246"/>
        <end position="526"/>
    </location>
</feature>
<dbReference type="GO" id="GO:0004519">
    <property type="term" value="F:endonuclease activity"/>
    <property type="evidence" value="ECO:0007669"/>
    <property type="project" value="InterPro"/>
</dbReference>
<dbReference type="PANTHER" id="PTHR41287:SF1">
    <property type="entry name" value="PROTEIN YMFN"/>
    <property type="match status" value="1"/>
</dbReference>
<evidence type="ECO:0000259" key="2">
    <source>
        <dbReference type="Pfam" id="PF20441"/>
    </source>
</evidence>
<dbReference type="STRING" id="1261.HMPREF3195_00137"/>
<sequence length="550" mass="63895">MYKTGCKYFDEWFKICDEQPTSIWNLHLKDLILEKIDKQNIYVDIKKVEKLIKTIEKYRPYKLAPVQKFLHCIPYTYLAPGIKAWNEILIESGRGFGKNALVSDYILGATSNVNGIKGYNVDIVATAEEQAKTSFTDVYNTIDDNPELKRAYKKTLVEIEFVKTNSKIKYYTSNAKTKDGLRPGAVVFDEIHAYEDYDNIKVFRSALGKVPEPLTIYITTNGYVRGGVLDDLVTEGKELLLEKDLDSKLFPFIAAIDNYEEWEDPRMWLKANPMIPYLPILEQEYKDAFRNAKKRPHMKVEFITKRLNFTMEDTDTAVASWEDILATNQEVNWEDFRGYSCVGGIDYASSRDFIGVGLLFKKIVDERTKYYFKHHTFIVEESLKLVKFKVDLDRAIREGLVTIVPGKTMEPRYLTDWFLNEVKENRYVIEEIATDDYRYELIKDDFIDCGLPLTTVRSGPISHAKIAPTVEKLFADHDIIFGDDMMMRWYTNNVKVVTDGKGNKTYQKQDPERRKTDGFMAYIHSMLKRDLIRVVTMSSIKSGFKTYTYN</sequence>
<dbReference type="Pfam" id="PF03354">
    <property type="entry name" value="TerL_ATPase"/>
    <property type="match status" value="1"/>
</dbReference>
<dbReference type="InterPro" id="IPR005021">
    <property type="entry name" value="Terminase_largesu-like"/>
</dbReference>
<dbReference type="InterPro" id="IPR046461">
    <property type="entry name" value="TerL_ATPase"/>
</dbReference>
<dbReference type="EMBL" id="LSQZ01000003">
    <property type="protein sequence ID" value="KXI14682.1"/>
    <property type="molecule type" value="Genomic_DNA"/>
</dbReference>
<dbReference type="InterPro" id="IPR046462">
    <property type="entry name" value="TerL_nuclease"/>
</dbReference>
<dbReference type="PATRIC" id="fig|1261.5.peg.139"/>
<dbReference type="PANTHER" id="PTHR41287">
    <property type="match status" value="1"/>
</dbReference>
<feature type="domain" description="Terminase large subunit-like ATPase" evidence="1">
    <location>
        <begin position="66"/>
        <end position="234"/>
    </location>
</feature>
<dbReference type="AlphaFoldDB" id="A0A135YZ54"/>
<dbReference type="RefSeq" id="WP_061101559.1">
    <property type="nucleotide sequence ID" value="NZ_KQ961784.1"/>
</dbReference>
<proteinExistence type="predicted"/>
<gene>
    <name evidence="3" type="ORF">HMPREF3195_00137</name>
</gene>
<evidence type="ECO:0000313" key="4">
    <source>
        <dbReference type="Proteomes" id="UP000070326"/>
    </source>
</evidence>
<dbReference type="Pfam" id="PF20441">
    <property type="entry name" value="TerL_nuclease"/>
    <property type="match status" value="1"/>
</dbReference>
<dbReference type="Proteomes" id="UP000070326">
    <property type="component" value="Unassembled WGS sequence"/>
</dbReference>
<accession>A0A135YZ54</accession>
<evidence type="ECO:0000259" key="1">
    <source>
        <dbReference type="Pfam" id="PF03354"/>
    </source>
</evidence>
<organism evidence="3 4">
    <name type="scientific">Peptostreptococcus anaerobius</name>
    <dbReference type="NCBI Taxonomy" id="1261"/>
    <lineage>
        <taxon>Bacteria</taxon>
        <taxon>Bacillati</taxon>
        <taxon>Bacillota</taxon>
        <taxon>Clostridia</taxon>
        <taxon>Peptostreptococcales</taxon>
        <taxon>Peptostreptococcaceae</taxon>
        <taxon>Peptostreptococcus</taxon>
    </lineage>
</organism>
<evidence type="ECO:0000313" key="3">
    <source>
        <dbReference type="EMBL" id="KXI14682.1"/>
    </source>
</evidence>
<name>A0A135YZ54_9FIRM</name>